<evidence type="ECO:0000313" key="4">
    <source>
        <dbReference type="Proteomes" id="UP000504844"/>
    </source>
</evidence>
<accession>A0A6M8SR98</accession>
<organism evidence="3 4">
    <name type="scientific">Deefgea piscis</name>
    <dbReference type="NCBI Taxonomy" id="2739061"/>
    <lineage>
        <taxon>Bacteria</taxon>
        <taxon>Pseudomonadati</taxon>
        <taxon>Pseudomonadota</taxon>
        <taxon>Betaproteobacteria</taxon>
        <taxon>Neisseriales</taxon>
        <taxon>Chitinibacteraceae</taxon>
        <taxon>Deefgea</taxon>
    </lineage>
</organism>
<dbReference type="Proteomes" id="UP000504844">
    <property type="component" value="Chromosome"/>
</dbReference>
<feature type="transmembrane region" description="Helical" evidence="2">
    <location>
        <begin position="32"/>
        <end position="50"/>
    </location>
</feature>
<proteinExistence type="predicted"/>
<keyword evidence="2" id="KW-0812">Transmembrane</keyword>
<name>A0A6M8SR98_9NEIS</name>
<keyword evidence="2" id="KW-1133">Transmembrane helix</keyword>
<keyword evidence="1" id="KW-0175">Coiled coil</keyword>
<keyword evidence="2" id="KW-0472">Membrane</keyword>
<keyword evidence="4" id="KW-1185">Reference proteome</keyword>
<sequence length="240" mass="27021">MMPIKRLYRSQRARITATPLSLRPQLSMKEKFFRIAIFMGVLLAALYAGMQLGEYRKDMRQSNSSLLQQNQMQGLQQQLDALHKEQALLSQQLTVVGAERDALKRELTALQQDFAITRETLSFFESLLQSNDRNRSASFVACELQTSTVDRLRYRLLLVQGTDKTTELAGRLLVSLQYHQGGKKQQLSANTQGASIAVAHYHRAEGEFELPVGATGPFVMEARLVEPQGSKVLASCQKKF</sequence>
<dbReference type="AlphaFoldDB" id="A0A6M8SR98"/>
<dbReference type="KEGG" id="dee:HQN60_03285"/>
<protein>
    <submittedName>
        <fullName evidence="3">Uncharacterized protein</fullName>
    </submittedName>
</protein>
<evidence type="ECO:0000256" key="1">
    <source>
        <dbReference type="SAM" id="Coils"/>
    </source>
</evidence>
<reference evidence="3 4" key="1">
    <citation type="submission" date="2020-05" db="EMBL/GenBank/DDBJ databases">
        <title>Complete genome sequence of Deefgea sp. D17.</title>
        <authorList>
            <person name="Bae J.-W."/>
            <person name="Han J.E."/>
        </authorList>
    </citation>
    <scope>NUCLEOTIDE SEQUENCE [LARGE SCALE GENOMIC DNA]</scope>
    <source>
        <strain evidence="3 4">D17</strain>
    </source>
</reference>
<gene>
    <name evidence="3" type="ORF">HQN60_03285</name>
</gene>
<evidence type="ECO:0000313" key="3">
    <source>
        <dbReference type="EMBL" id="QKJ65826.1"/>
    </source>
</evidence>
<dbReference type="InterPro" id="IPR046703">
    <property type="entry name" value="DUF6776"/>
</dbReference>
<feature type="coiled-coil region" evidence="1">
    <location>
        <begin position="72"/>
        <end position="120"/>
    </location>
</feature>
<evidence type="ECO:0000256" key="2">
    <source>
        <dbReference type="SAM" id="Phobius"/>
    </source>
</evidence>
<dbReference type="EMBL" id="CP054143">
    <property type="protein sequence ID" value="QKJ65826.1"/>
    <property type="molecule type" value="Genomic_DNA"/>
</dbReference>
<dbReference type="Pfam" id="PF20567">
    <property type="entry name" value="DUF6776"/>
    <property type="match status" value="1"/>
</dbReference>